<evidence type="ECO:0000256" key="1">
    <source>
        <dbReference type="RuleBase" id="RU363044"/>
    </source>
</evidence>
<comment type="similarity">
    <text evidence="1">Belongs to the helicase family.</text>
</comment>
<dbReference type="InterPro" id="IPR027417">
    <property type="entry name" value="P-loop_NTPase"/>
</dbReference>
<dbReference type="GO" id="GO:0006281">
    <property type="term" value="P:DNA repair"/>
    <property type="evidence" value="ECO:0007669"/>
    <property type="project" value="UniProtKB-KW"/>
</dbReference>
<keyword evidence="1" id="KW-0067">ATP-binding</keyword>
<gene>
    <name evidence="5" type="ORF">D9611_015081</name>
</gene>
<keyword evidence="1" id="KW-0347">Helicase</keyword>
<reference evidence="5 6" key="1">
    <citation type="journal article" date="2020" name="ISME J.">
        <title>Uncovering the hidden diversity of litter-decomposition mechanisms in mushroom-forming fungi.</title>
        <authorList>
            <person name="Floudas D."/>
            <person name="Bentzer J."/>
            <person name="Ahren D."/>
            <person name="Johansson T."/>
            <person name="Persson P."/>
            <person name="Tunlid A."/>
        </authorList>
    </citation>
    <scope>NUCLEOTIDE SEQUENCE [LARGE SCALE GENOMIC DNA]</scope>
    <source>
        <strain evidence="5 6">CBS 175.51</strain>
    </source>
</reference>
<dbReference type="EC" id="5.6.2.3" evidence="1"/>
<keyword evidence="1" id="KW-0547">Nucleotide-binding</keyword>
<evidence type="ECO:0000259" key="4">
    <source>
        <dbReference type="Pfam" id="PF20209"/>
    </source>
</evidence>
<dbReference type="InterPro" id="IPR010285">
    <property type="entry name" value="DNA_helicase_pif1-like_DEAD"/>
</dbReference>
<dbReference type="InterPro" id="IPR046700">
    <property type="entry name" value="DUF6570"/>
</dbReference>
<dbReference type="OrthoDB" id="3259294at2759"/>
<feature type="domain" description="DNA helicase Pif1-like DEAD-box helicase" evidence="2">
    <location>
        <begin position="1602"/>
        <end position="1766"/>
    </location>
</feature>
<name>A0A8H5C3P9_9AGAR</name>
<dbReference type="EMBL" id="JAACJK010000076">
    <property type="protein sequence ID" value="KAF5334149.1"/>
    <property type="molecule type" value="Genomic_DNA"/>
</dbReference>
<keyword evidence="1" id="KW-0227">DNA damage</keyword>
<dbReference type="Pfam" id="PF14214">
    <property type="entry name" value="Helitron_like_N"/>
    <property type="match status" value="1"/>
</dbReference>
<dbReference type="GO" id="GO:0043139">
    <property type="term" value="F:5'-3' DNA helicase activity"/>
    <property type="evidence" value="ECO:0007669"/>
    <property type="project" value="UniProtKB-EC"/>
</dbReference>
<keyword evidence="1" id="KW-0234">DNA repair</keyword>
<evidence type="ECO:0000259" key="2">
    <source>
        <dbReference type="Pfam" id="PF05970"/>
    </source>
</evidence>
<dbReference type="GO" id="GO:0016787">
    <property type="term" value="F:hydrolase activity"/>
    <property type="evidence" value="ECO:0007669"/>
    <property type="project" value="UniProtKB-KW"/>
</dbReference>
<accession>A0A8H5C3P9</accession>
<dbReference type="InterPro" id="IPR051055">
    <property type="entry name" value="PIF1_helicase"/>
</dbReference>
<sequence length="2675" mass="298846">MHIDTTRPDDALPVTRDSGAASLYGGGAHVQRKFTWAELGPFLVQNDLDGPAYVSGTYELVRYAPRGSIGNILGSHDGAFELDVPLELLLPHLNLTELKSVAKVHGLKPQRGQSRESIVSVLREHVCGGCEPHTSIFTCSSSRAGQPIPRPEYINDAIRSIKSFTLDEILKFANIPSDVQPTYASGARLLALDVVEDAGTRTGTTILGDSFVCHDVPWMTLAKKGTNGTVVCLASLHGVEFPVRTSKAGGILELGKHVCVDCPSYHAVFVPVIKPKAAQKPRAADVEPHTVVLVPEEDERVFKYPPPPLTNADRLSIVRDFCEDLRPEHFEESGCASCGQLTLLTELTPLESLACSLDPLVEPGLARRERHSSKDPIEYESGPILDKSLTAICPVCVDALNNGRRPHNALANGLWVGPVPSILADLTYAEQVLVARIRTNRCVVRVSSAPGRPAHSKMIANAISFACPTMKIYHQLPPPRSEVDEVLAFIFTGVNPPEEDEIVRSPMLVRRNNVKNALEWLKLNHADYADLLIDYETLGTYPERGSVVKVVVRALEDGTNVVASTTSVHDTFEDDGTTSGPCPFTVNGLIGSRLDSMSLDARRAAATRHLRTGDSTVLAVGHSDTPESKYNNPQLYPQIYPWLFPYGSGGLGTARLHGRMSETTQKKWMLMYHDKRFQTETRFIIVAFNDEQIKESKNGSIVLTRRSNFASIASRVHKINPVVIKDIATRLQEGERVIPETEEEKLCFSIMDQIDHVGSSVHGSLAGKKNMRSEVWSLIANRGAPSWFITLSPADNKHPICIYWADKKVEFNPELREYMERARLVAQNPVAGARFFHFMVLLLIKHLLRWGDPEGRAGIFGHTAAYYGTVEQQGRMTLHLHMLVWIVCALSPQQVRDRLMAKDSEFVSELISYLEGSHTGDFFTGSLEDMSAKFSTKRQPAPKSDVNVEVAPDADDSEEIDLLVEPLIDDSKYPSGHDAPVIEDPIQKLPVPPPLTTCPAVADSCTCEECSEVDKWLDHYRETVDHILYRSNVHSCFVKRNVKVMGVDKQLIVGKGCLNKEKVCTARFPRKISKVTVVDKEGHIHLMKNEPNINTVNDVMVYCFGCNTDCSSLSSGTAVKATAGYIADYICKMGLKTYQIFSSIYDVFERNPDVWVESKSENDAARQLIMKMANSLTSKIEIGGPMAAMYLLGHPDHYSSHSFEKLYWRTYVVYVQNEWAAAEEASRAENPRSNDGAVDNSFPVPVGDDIDHEMEDVEPCFDDGGDEDEEDSVAIKRTYGRILSRSSVDDYMMRPEELTARGHPLFKSHRIAYDVRRMQTVVPNFLGAYLPRPDGDDREYYCCTILTLFVPWRSPLDLKSSCESWDAAFDRYSFSDRHLQIISNMNIRHECYDARDDYHAQLKLQVAAQYDKDADLDTEDEEEECPDDADVADVLDAVLLEESGIGVWSQKKLDQMKEVEAVMQSAGWTVDSVSSQTRSTEDSFAPDRMMGPNKWKSVVSAARKEVLDSRLVNAKGHILAHDDDVGSKDPAYDGVKVVNDARVLPGAYFLSEFELADADVQAQLTEAVTKYSLNEEQRRAFSIVARHSISVSPAPLLMYWFTIRSEANRMAVTAPTGAAASVVRGSTYHSYLGVATGDRRAYAPRGGRALDEARLRMRGVDYIFMDEISMVSCQDLYLIDKRLKDVTTLEDMPFGGLSIIVAGDFAQLPPARGLSLYSGEVSKVQRPRQSQTDQENTLGLLLWNLFVTVVVLRQNMRQTNTSDAAEDSLRTCLEHMRYKDCTEADLEFLRSRIPSNNPALNLGDPMWCDVSVITAWNTHKDQINAMNAIRFARENNRPLHMFYSVDRQGRGKGRVRQKPARDTNEPKIRLTPAVQEALWRSPPYTSEHIPACLPLCIGMPVMIRNNDATELGITKGQEAVVKGWTSQEIPGFPGRFALEVLFVKLVNPKDNIKLPHLEENVVPLTRMSTALRAVLPNDAGIHISRQQVPVLLNFAMTDYASQGKTREVNVVDLLRSRNHQAMYTALSRGTSAASTIILRDFKESKLTGGISGYLRQEYRVIDTLDEITKGRFEGTLPPAVVQRLRASTILSYKAWQRMQAATKADIASRKRKAGDLSGVEERQSKFRKMVHVAETIGLQSSKRKAEQSLCEDVRPSKVQRLVVPGASARVVQPIAHEPGWVHSWKWDDVNWSCAYDSYFTILRYIWYGRDSTFLRSICGDSQILPYAFDLFAAAHADDLPLDSCRLRLRTILWEMDPVGFPKGQLGADLYSLTRAVNGVPPPTDPSNTTHRLCFGCHRRIPGFMFEGIGRYTVMRTTLTRDESVARYLASLERVSGQCDECAGDLMIEHEYPSLMCVELPNLPLATVKKRLIVNSLMELSDCRYRLAGVVYWGGNHFASRVVDHDMRVYAYDGMVNEGKLEYEFTLRTTSQLRSLSTIFALQLWAPPAIFAPSRWKTKEKRKQPSNSSWYRSVDCSGPLMFSDGDVLAISSRFDTAHQEGLFSTVKGCVVGARCTQAHLVSIAVHPGYEAAPRSIDLYVEQYLYPPTYAAPAAPRNLEHAGSCIRRYPHGAPRLQRNNWAIFTATKAGRGPIDLPVNDLYESYKCEDGVRTVWGNIVVVKTDRMGEVCDMVEKDIGVAELLIYSLFEDDNKYNHPLVVNPLVSPKPKSYWGWQAW</sequence>
<comment type="catalytic activity">
    <reaction evidence="1">
        <text>ATP + H2O = ADP + phosphate + H(+)</text>
        <dbReference type="Rhea" id="RHEA:13065"/>
        <dbReference type="ChEBI" id="CHEBI:15377"/>
        <dbReference type="ChEBI" id="CHEBI:15378"/>
        <dbReference type="ChEBI" id="CHEBI:30616"/>
        <dbReference type="ChEBI" id="CHEBI:43474"/>
        <dbReference type="ChEBI" id="CHEBI:456216"/>
        <dbReference type="EC" id="5.6.2.3"/>
    </reaction>
</comment>
<keyword evidence="1" id="KW-0378">Hydrolase</keyword>
<dbReference type="PANTHER" id="PTHR47642:SF5">
    <property type="entry name" value="ATP-DEPENDENT DNA HELICASE"/>
    <property type="match status" value="1"/>
</dbReference>
<comment type="caution">
    <text evidence="5">The sequence shown here is derived from an EMBL/GenBank/DDBJ whole genome shotgun (WGS) entry which is preliminary data.</text>
</comment>
<keyword evidence="6" id="KW-1185">Reference proteome</keyword>
<dbReference type="GO" id="GO:0000723">
    <property type="term" value="P:telomere maintenance"/>
    <property type="evidence" value="ECO:0007669"/>
    <property type="project" value="InterPro"/>
</dbReference>
<proteinExistence type="inferred from homology"/>
<dbReference type="GO" id="GO:0005524">
    <property type="term" value="F:ATP binding"/>
    <property type="evidence" value="ECO:0007669"/>
    <property type="project" value="UniProtKB-KW"/>
</dbReference>
<feature type="domain" description="Helitron helicase-like" evidence="3">
    <location>
        <begin position="667"/>
        <end position="884"/>
    </location>
</feature>
<dbReference type="Pfam" id="PF05970">
    <property type="entry name" value="PIF1"/>
    <property type="match status" value="1"/>
</dbReference>
<evidence type="ECO:0000313" key="6">
    <source>
        <dbReference type="Proteomes" id="UP000541558"/>
    </source>
</evidence>
<comment type="cofactor">
    <cofactor evidence="1">
        <name>Mg(2+)</name>
        <dbReference type="ChEBI" id="CHEBI:18420"/>
    </cofactor>
</comment>
<evidence type="ECO:0000313" key="5">
    <source>
        <dbReference type="EMBL" id="KAF5334149.1"/>
    </source>
</evidence>
<protein>
    <recommendedName>
        <fullName evidence="1">ATP-dependent DNA helicase</fullName>
        <ecNumber evidence="1">5.6.2.3</ecNumber>
    </recommendedName>
</protein>
<dbReference type="Pfam" id="PF20209">
    <property type="entry name" value="DUF6570"/>
    <property type="match status" value="1"/>
</dbReference>
<dbReference type="PANTHER" id="PTHR47642">
    <property type="entry name" value="ATP-DEPENDENT DNA HELICASE"/>
    <property type="match status" value="1"/>
</dbReference>
<dbReference type="SUPFAM" id="SSF52540">
    <property type="entry name" value="P-loop containing nucleoside triphosphate hydrolases"/>
    <property type="match status" value="2"/>
</dbReference>
<evidence type="ECO:0000259" key="3">
    <source>
        <dbReference type="Pfam" id="PF14214"/>
    </source>
</evidence>
<dbReference type="Gene3D" id="3.40.50.300">
    <property type="entry name" value="P-loop containing nucleotide triphosphate hydrolases"/>
    <property type="match status" value="1"/>
</dbReference>
<dbReference type="Proteomes" id="UP000541558">
    <property type="component" value="Unassembled WGS sequence"/>
</dbReference>
<dbReference type="GO" id="GO:0006310">
    <property type="term" value="P:DNA recombination"/>
    <property type="evidence" value="ECO:0007669"/>
    <property type="project" value="UniProtKB-KW"/>
</dbReference>
<keyword evidence="1" id="KW-0233">DNA recombination</keyword>
<dbReference type="InterPro" id="IPR025476">
    <property type="entry name" value="Helitron_helicase-like"/>
</dbReference>
<organism evidence="5 6">
    <name type="scientific">Ephemerocybe angulata</name>
    <dbReference type="NCBI Taxonomy" id="980116"/>
    <lineage>
        <taxon>Eukaryota</taxon>
        <taxon>Fungi</taxon>
        <taxon>Dikarya</taxon>
        <taxon>Basidiomycota</taxon>
        <taxon>Agaricomycotina</taxon>
        <taxon>Agaricomycetes</taxon>
        <taxon>Agaricomycetidae</taxon>
        <taxon>Agaricales</taxon>
        <taxon>Agaricineae</taxon>
        <taxon>Psathyrellaceae</taxon>
        <taxon>Ephemerocybe</taxon>
    </lineage>
</organism>
<feature type="domain" description="DUF6570" evidence="4">
    <location>
        <begin position="402"/>
        <end position="538"/>
    </location>
</feature>